<reference evidence="1 2" key="1">
    <citation type="submission" date="2015-07" db="EMBL/GenBank/DDBJ databases">
        <title>Emmonsia species relationships and genome sequence.</title>
        <authorList>
            <consortium name="The Broad Institute Genomics Platform"/>
            <person name="Cuomo C.A."/>
            <person name="Munoz J.F."/>
            <person name="Imamovic A."/>
            <person name="Priest M.E."/>
            <person name="Young S."/>
            <person name="Clay O.K."/>
            <person name="McEwen J.G."/>
        </authorList>
    </citation>
    <scope>NUCLEOTIDE SEQUENCE [LARGE SCALE GENOMIC DNA]</scope>
    <source>
        <strain evidence="1 2">UAMH 9510</strain>
    </source>
</reference>
<organism evidence="1 2">
    <name type="scientific">Emergomyces pasteurianus Ep9510</name>
    <dbReference type="NCBI Taxonomy" id="1447872"/>
    <lineage>
        <taxon>Eukaryota</taxon>
        <taxon>Fungi</taxon>
        <taxon>Dikarya</taxon>
        <taxon>Ascomycota</taxon>
        <taxon>Pezizomycotina</taxon>
        <taxon>Eurotiomycetes</taxon>
        <taxon>Eurotiomycetidae</taxon>
        <taxon>Onygenales</taxon>
        <taxon>Ajellomycetaceae</taxon>
        <taxon>Emergomyces</taxon>
    </lineage>
</organism>
<dbReference type="VEuPathDB" id="FungiDB:AJ78_08672"/>
<feature type="non-terminal residue" evidence="1">
    <location>
        <position position="1"/>
    </location>
</feature>
<evidence type="ECO:0000313" key="1">
    <source>
        <dbReference type="EMBL" id="OJD10237.1"/>
    </source>
</evidence>
<keyword evidence="2" id="KW-1185">Reference proteome</keyword>
<name>A0A1J9Q500_9EURO</name>
<comment type="caution">
    <text evidence="1">The sequence shown here is derived from an EMBL/GenBank/DDBJ whole genome shotgun (WGS) entry which is preliminary data.</text>
</comment>
<dbReference type="AlphaFoldDB" id="A0A1J9Q500"/>
<accession>A0A1J9Q500</accession>
<evidence type="ECO:0000313" key="2">
    <source>
        <dbReference type="Proteomes" id="UP000182235"/>
    </source>
</evidence>
<dbReference type="STRING" id="1447872.A0A1J9Q500"/>
<dbReference type="Proteomes" id="UP000182235">
    <property type="component" value="Unassembled WGS sequence"/>
</dbReference>
<protein>
    <submittedName>
        <fullName evidence="1">Uncharacterized protein</fullName>
    </submittedName>
</protein>
<gene>
    <name evidence="1" type="ORF">AJ78_08672</name>
</gene>
<sequence length="149" mass="16976">MNYDSDKPVHSRSSVEVERHTVMLSSTMTQIVFKMIINCLITVLDFINEATAAADIKRDYDRQKIKNHASANKSFLISKLLTLLKTLHCYFSERPHSADGSARLNAKSHFSSLFLTVIVMCPVCNSVIKIKTFSVFKTVNIYMQVREQL</sequence>
<feature type="non-terminal residue" evidence="1">
    <location>
        <position position="149"/>
    </location>
</feature>
<dbReference type="EMBL" id="LGRN01000879">
    <property type="protein sequence ID" value="OJD10237.1"/>
    <property type="molecule type" value="Genomic_DNA"/>
</dbReference>
<proteinExistence type="predicted"/>